<protein>
    <submittedName>
        <fullName evidence="4">Phage shock protein PspA</fullName>
    </submittedName>
</protein>
<accession>A0ABY5T1T7</accession>
<reference evidence="4" key="1">
    <citation type="submission" date="2022-02" db="EMBL/GenBank/DDBJ databases">
        <title>Qipengyuania spongiae sp. nov., isolated from marine sponge.</title>
        <authorList>
            <person name="Li Z."/>
            <person name="Zhang M."/>
        </authorList>
    </citation>
    <scope>NUCLEOTIDE SEQUENCE</scope>
    <source>
        <strain evidence="4">PHS-Z21</strain>
    </source>
</reference>
<proteinExistence type="inferred from homology"/>
<dbReference type="PANTHER" id="PTHR31088:SF6">
    <property type="entry name" value="PHAGE SHOCK PROTEIN A"/>
    <property type="match status" value="1"/>
</dbReference>
<dbReference type="EMBL" id="CP092471">
    <property type="protein sequence ID" value="UVI39216.1"/>
    <property type="molecule type" value="Genomic_DNA"/>
</dbReference>
<dbReference type="Proteomes" id="UP001065265">
    <property type="component" value="Chromosome"/>
</dbReference>
<organism evidence="4 5">
    <name type="scientific">Qipengyuania spongiae</name>
    <dbReference type="NCBI Taxonomy" id="2909673"/>
    <lineage>
        <taxon>Bacteria</taxon>
        <taxon>Pseudomonadati</taxon>
        <taxon>Pseudomonadota</taxon>
        <taxon>Alphaproteobacteria</taxon>
        <taxon>Sphingomonadales</taxon>
        <taxon>Erythrobacteraceae</taxon>
        <taxon>Qipengyuania</taxon>
    </lineage>
</organism>
<sequence length="323" mass="36066">MSDPRDELGPEPLSPDSPHRGPSQDGAAGEASARPSSFSDRPRLSRLEEEVERLRRTPTPTQRTREKMSAADWGDTAKVNARINDFFSNGAPFMGIFSRTRDIIAANFNDMLDKADDPTKMIRMIILEMEETLVEVRASAARTIADQKEMHRHTVKLDKLQADWAEKAQLALSKDREDLARAALVEKKKAADTSDQLKEEIAVLDDALRAYEQDIAKLQNRLREARSRQTAIAARLESAENRVKLRTLMTNERTDEALSRFDQLERRVDYAEGRADALSIDDGSNKNSLADEIAALEGSDQIDDELAQMKKALGKSDGANGED</sequence>
<evidence type="ECO:0000256" key="2">
    <source>
        <dbReference type="SAM" id="Coils"/>
    </source>
</evidence>
<dbReference type="Pfam" id="PF04012">
    <property type="entry name" value="PspA_IM30"/>
    <property type="match status" value="1"/>
</dbReference>
<feature type="coiled-coil region" evidence="2">
    <location>
        <begin position="180"/>
        <end position="242"/>
    </location>
</feature>
<keyword evidence="5" id="KW-1185">Reference proteome</keyword>
<evidence type="ECO:0000256" key="1">
    <source>
        <dbReference type="ARBA" id="ARBA00043985"/>
    </source>
</evidence>
<dbReference type="InterPro" id="IPR014319">
    <property type="entry name" value="Phageshock_PspA"/>
</dbReference>
<name>A0ABY5T1T7_9SPHN</name>
<dbReference type="NCBIfam" id="TIGR02977">
    <property type="entry name" value="phageshock_pspA"/>
    <property type="match status" value="1"/>
</dbReference>
<gene>
    <name evidence="4" type="primary">pspA</name>
    <name evidence="4" type="ORF">L1F33_13450</name>
</gene>
<feature type="compositionally biased region" description="Basic and acidic residues" evidence="3">
    <location>
        <begin position="40"/>
        <end position="55"/>
    </location>
</feature>
<comment type="similarity">
    <text evidence="1">Belongs to the PspA/Vipp/IM30 family.</text>
</comment>
<dbReference type="RefSeq" id="WP_265558396.1">
    <property type="nucleotide sequence ID" value="NZ_CP092471.1"/>
</dbReference>
<evidence type="ECO:0000313" key="5">
    <source>
        <dbReference type="Proteomes" id="UP001065265"/>
    </source>
</evidence>
<evidence type="ECO:0000256" key="3">
    <source>
        <dbReference type="SAM" id="MobiDB-lite"/>
    </source>
</evidence>
<feature type="region of interest" description="Disordered" evidence="3">
    <location>
        <begin position="1"/>
        <end position="71"/>
    </location>
</feature>
<keyword evidence="2" id="KW-0175">Coiled coil</keyword>
<dbReference type="PANTHER" id="PTHR31088">
    <property type="entry name" value="MEMBRANE-ASSOCIATED PROTEIN VIPP1, CHLOROPLASTIC"/>
    <property type="match status" value="1"/>
</dbReference>
<evidence type="ECO:0000313" key="4">
    <source>
        <dbReference type="EMBL" id="UVI39216.1"/>
    </source>
</evidence>
<dbReference type="InterPro" id="IPR007157">
    <property type="entry name" value="PspA_VIPP1"/>
</dbReference>